<organism evidence="10 11">
    <name type="scientific">Poecilia latipinna</name>
    <name type="common">sailfin molly</name>
    <dbReference type="NCBI Taxonomy" id="48699"/>
    <lineage>
        <taxon>Eukaryota</taxon>
        <taxon>Metazoa</taxon>
        <taxon>Chordata</taxon>
        <taxon>Craniata</taxon>
        <taxon>Vertebrata</taxon>
        <taxon>Euteleostomi</taxon>
        <taxon>Actinopterygii</taxon>
        <taxon>Neopterygii</taxon>
        <taxon>Teleostei</taxon>
        <taxon>Neoteleostei</taxon>
        <taxon>Acanthomorphata</taxon>
        <taxon>Ovalentaria</taxon>
        <taxon>Atherinomorphae</taxon>
        <taxon>Cyprinodontiformes</taxon>
        <taxon>Poeciliidae</taxon>
        <taxon>Poeciliinae</taxon>
        <taxon>Poecilia</taxon>
    </lineage>
</organism>
<evidence type="ECO:0000313" key="10">
    <source>
        <dbReference type="Ensembl" id="ENSPLAP00000003524.1"/>
    </source>
</evidence>
<keyword evidence="6" id="KW-0378">Hydrolase</keyword>
<proteinExistence type="inferred from homology"/>
<dbReference type="Gene3D" id="4.10.1120.10">
    <property type="entry name" value="Retinal cGMP phosphodiesterase, gamma subunit"/>
    <property type="match status" value="1"/>
</dbReference>
<dbReference type="InterPro" id="IPR037030">
    <property type="entry name" value="PDE6_gamma_sf"/>
</dbReference>
<evidence type="ECO:0000256" key="2">
    <source>
        <dbReference type="ARBA" id="ARBA00006377"/>
    </source>
</evidence>
<feature type="region of interest" description="Disordered" evidence="9">
    <location>
        <begin position="15"/>
        <end position="46"/>
    </location>
</feature>
<evidence type="ECO:0000256" key="7">
    <source>
        <dbReference type="ARBA" id="ARBA00023305"/>
    </source>
</evidence>
<evidence type="ECO:0000256" key="9">
    <source>
        <dbReference type="SAM" id="MobiDB-lite"/>
    </source>
</evidence>
<protein>
    <recommendedName>
        <fullName evidence="3">3',5'-cyclic-GMP phosphodiesterase</fullName>
        <ecNumber evidence="3">3.1.4.35</ecNumber>
    </recommendedName>
</protein>
<evidence type="ECO:0000256" key="4">
    <source>
        <dbReference type="ARBA" id="ARBA00022535"/>
    </source>
</evidence>
<keyword evidence="11" id="KW-1185">Reference proteome</keyword>
<dbReference type="EC" id="3.1.4.35" evidence="3"/>
<keyword evidence="5" id="KW-0716">Sensory transduction</keyword>
<evidence type="ECO:0000256" key="5">
    <source>
        <dbReference type="ARBA" id="ARBA00022606"/>
    </source>
</evidence>
<accession>A0A3B3TTA4</accession>
<dbReference type="GO" id="GO:0030553">
    <property type="term" value="F:cGMP binding"/>
    <property type="evidence" value="ECO:0007669"/>
    <property type="project" value="InterPro"/>
</dbReference>
<evidence type="ECO:0000256" key="6">
    <source>
        <dbReference type="ARBA" id="ARBA00022801"/>
    </source>
</evidence>
<reference evidence="10" key="1">
    <citation type="submission" date="2025-08" db="UniProtKB">
        <authorList>
            <consortium name="Ensembl"/>
        </authorList>
    </citation>
    <scope>IDENTIFICATION</scope>
</reference>
<evidence type="ECO:0000256" key="8">
    <source>
        <dbReference type="ARBA" id="ARBA00025377"/>
    </source>
</evidence>
<reference evidence="10" key="2">
    <citation type="submission" date="2025-09" db="UniProtKB">
        <authorList>
            <consortium name="Ensembl"/>
        </authorList>
    </citation>
    <scope>IDENTIFICATION</scope>
</reference>
<dbReference type="AlphaFoldDB" id="A0A3B3TTA4"/>
<dbReference type="Pfam" id="PF04868">
    <property type="entry name" value="PDE6_gamma"/>
    <property type="match status" value="1"/>
</dbReference>
<keyword evidence="4" id="KW-0140">cGMP</keyword>
<dbReference type="GeneTree" id="ENSGT00940000177797"/>
<evidence type="ECO:0000256" key="1">
    <source>
        <dbReference type="ARBA" id="ARBA00000583"/>
    </source>
</evidence>
<dbReference type="InterPro" id="IPR006952">
    <property type="entry name" value="PDE6_gamma"/>
</dbReference>
<comment type="function">
    <text evidence="8">Participates in processes of transmission and amplification of the visual signal. cGMP-PDEs are the effector molecules in G-protein-mediated phototransduction in vertebrate rods and cones.</text>
</comment>
<evidence type="ECO:0000313" key="11">
    <source>
        <dbReference type="Proteomes" id="UP000261500"/>
    </source>
</evidence>
<dbReference type="GO" id="GO:0047555">
    <property type="term" value="F:3',5'-cyclic-GMP phosphodiesterase activity"/>
    <property type="evidence" value="ECO:0007669"/>
    <property type="project" value="UniProtKB-EC"/>
</dbReference>
<dbReference type="Proteomes" id="UP000261500">
    <property type="component" value="Unplaced"/>
</dbReference>
<comment type="similarity">
    <text evidence="2">Belongs to the rod/cone cGMP-PDE gamma subunit family.</text>
</comment>
<keyword evidence="7" id="KW-0844">Vision</keyword>
<comment type="catalytic activity">
    <reaction evidence="1">
        <text>3',5'-cyclic GMP + H2O = GMP + H(+)</text>
        <dbReference type="Rhea" id="RHEA:16957"/>
        <dbReference type="ChEBI" id="CHEBI:15377"/>
        <dbReference type="ChEBI" id="CHEBI:15378"/>
        <dbReference type="ChEBI" id="CHEBI:57746"/>
        <dbReference type="ChEBI" id="CHEBI:58115"/>
        <dbReference type="EC" id="3.1.4.35"/>
    </reaction>
</comment>
<name>A0A3B3TTA4_9TELE</name>
<evidence type="ECO:0000256" key="3">
    <source>
        <dbReference type="ARBA" id="ARBA00012319"/>
    </source>
</evidence>
<sequence length="78" mass="8575">KVCKAVVPKLRPAGRIRPASTFGPVRKPSPAELKQKDSRQFKTSSQRSFRGLDDAAVICPWEEFGDVELSDLAQFGTA</sequence>
<dbReference type="Ensembl" id="ENSPLAT00000011213.1">
    <property type="protein sequence ID" value="ENSPLAP00000003524.1"/>
    <property type="gene ID" value="ENSPLAG00000000088.1"/>
</dbReference>
<dbReference type="GO" id="GO:0007601">
    <property type="term" value="P:visual perception"/>
    <property type="evidence" value="ECO:0007669"/>
    <property type="project" value="UniProtKB-KW"/>
</dbReference>